<sequence>MSQRHKYPEDKKALRPLLKDIPLSKSTVSRIVANLKEALRRWRERPLDKERCVYLY</sequence>
<dbReference type="GO" id="GO:0003677">
    <property type="term" value="F:DNA binding"/>
    <property type="evidence" value="ECO:0007669"/>
    <property type="project" value="UniProtKB-KW"/>
</dbReference>
<keyword evidence="4" id="KW-0238">DNA-binding</keyword>
<comment type="similarity">
    <text evidence="2">Belongs to the transposase mutator family.</text>
</comment>
<comment type="function">
    <text evidence="1">Required for the transposition of the insertion element.</text>
</comment>
<dbReference type="InterPro" id="IPR001207">
    <property type="entry name" value="Transposase_mutator"/>
</dbReference>
<reference evidence="6" key="1">
    <citation type="journal article" date="2020" name="mSystems">
        <title>Genome- and Community-Level Interaction Insights into Carbon Utilization and Element Cycling Functions of Hydrothermarchaeota in Hydrothermal Sediment.</title>
        <authorList>
            <person name="Zhou Z."/>
            <person name="Liu Y."/>
            <person name="Xu W."/>
            <person name="Pan J."/>
            <person name="Luo Z.H."/>
            <person name="Li M."/>
        </authorList>
    </citation>
    <scope>NUCLEOTIDE SEQUENCE [LARGE SCALE GENOMIC DNA]</scope>
    <source>
        <strain evidence="6">SpSt-906</strain>
    </source>
</reference>
<evidence type="ECO:0000256" key="4">
    <source>
        <dbReference type="ARBA" id="ARBA00023125"/>
    </source>
</evidence>
<proteinExistence type="inferred from homology"/>
<accession>A0A7C3UVI8</accession>
<comment type="caution">
    <text evidence="6">The sequence shown here is derived from an EMBL/GenBank/DDBJ whole genome shotgun (WGS) entry which is preliminary data.</text>
</comment>
<keyword evidence="3" id="KW-0815">Transposition</keyword>
<protein>
    <submittedName>
        <fullName evidence="6">Uncharacterized protein</fullName>
    </submittedName>
</protein>
<gene>
    <name evidence="6" type="ORF">ENX07_06235</name>
</gene>
<evidence type="ECO:0000256" key="1">
    <source>
        <dbReference type="ARBA" id="ARBA00002190"/>
    </source>
</evidence>
<keyword evidence="5" id="KW-0233">DNA recombination</keyword>
<dbReference type="Pfam" id="PF00872">
    <property type="entry name" value="Transposase_mut"/>
    <property type="match status" value="1"/>
</dbReference>
<organism evidence="6">
    <name type="scientific">candidate division WOR-3 bacterium</name>
    <dbReference type="NCBI Taxonomy" id="2052148"/>
    <lineage>
        <taxon>Bacteria</taxon>
        <taxon>Bacteria division WOR-3</taxon>
    </lineage>
</organism>
<dbReference type="EMBL" id="DTMQ01000040">
    <property type="protein sequence ID" value="HGE99649.1"/>
    <property type="molecule type" value="Genomic_DNA"/>
</dbReference>
<evidence type="ECO:0000256" key="3">
    <source>
        <dbReference type="ARBA" id="ARBA00022578"/>
    </source>
</evidence>
<evidence type="ECO:0000313" key="6">
    <source>
        <dbReference type="EMBL" id="HGE99649.1"/>
    </source>
</evidence>
<dbReference type="AlphaFoldDB" id="A0A7C3UVI8"/>
<name>A0A7C3UVI8_UNCW3</name>
<evidence type="ECO:0000256" key="5">
    <source>
        <dbReference type="ARBA" id="ARBA00023172"/>
    </source>
</evidence>
<dbReference type="GO" id="GO:0004803">
    <property type="term" value="F:transposase activity"/>
    <property type="evidence" value="ECO:0007669"/>
    <property type="project" value="InterPro"/>
</dbReference>
<evidence type="ECO:0000256" key="2">
    <source>
        <dbReference type="ARBA" id="ARBA00010961"/>
    </source>
</evidence>
<dbReference type="GO" id="GO:0006313">
    <property type="term" value="P:DNA transposition"/>
    <property type="evidence" value="ECO:0007669"/>
    <property type="project" value="InterPro"/>
</dbReference>